<dbReference type="FunCoup" id="A0A165CH81">
    <property type="interactions" value="348"/>
</dbReference>
<dbReference type="OrthoDB" id="2141925at2759"/>
<evidence type="ECO:0000313" key="8">
    <source>
        <dbReference type="EMBL" id="KZT50789.1"/>
    </source>
</evidence>
<sequence length="994" mass="110387">MQSPTIAIPLKKTDEVDWTTPLRQAISHSYGDNPDNYTNEIGQLQRCRQDAVRGAGSDQTARDLLYKYFGQLELLELRFAEIKVSFPWYDAFTSKLTTQTSLAFEKACVIFQIAAVHSTLAQQQHRGSPEGIKRAFYYFRSSAGLLTYINENFLHAPSTDLSKEVVKMLTGIMMAQATEVFFEQSRDTKKSDALVGKIASQTGFLYTGLAEEVRDFMGRGIFDRNWVSLIQIKAKYFMSVAHFYRSQVETKESKHGEALARLQVAETLAKEANRMCNSFTPYALSSYSPTLPADSSSSITELTKAHLATVTAAREQASKDNDLIYNAVLPSEAALPQLDKLAVATPIPIQEIYASTDVQAVIGPDFFTRLIPMGVHESASIYSEEKAKLVRSENARVQEADDEAELGLRDLGVIGPQIAKWRDWGDGGVAAAGGADKAEDERYRYEAEIRSEEERGTVRNMLAELDKLKMAVGQDLDSIERELEIETRDCEANRVKYQEFWTQEPSAPLTKDLRQRLRENRDAFRSASESDSKIYSLWASVEGDVATLLSGQALPDVQRSNSINLVDTDLSIDDDDRARDDVKAKVKEIDERVGRLNKVRRERGEVLKDLKQKIQDDDVSHLLLLNRRSQPGMDSQLFTAELEKFRPYQSRITATLAVQEQLIGEVAELWRNLTTGKQAREWARKWEQEDRKAKESGGRYSRVREIYAEVRDGLSKGLRFYGDLNNMVSNLRRDASSFTKSRAAERDRLISSAETKRRLQSPSSSVLPTPPLPPSTSSLEKTFGSMSLHDAGIPQRPPPPPQQASHWQPPRPQAPMSPVRAAATPTAPSAYPSFPAPPTHQPARAPAADPYSGLFTAGGAFSMEPPRPSLPSQPTPQAPRQPSLPPPPQRQPSYPPPPGQSQYPSMPPPPATSSPYPSYQSPPPQQPAYPAYPAPPPQQGQWNQPPRPSPGPAYPPPPGQQPAYPGAYPPPPPPQQQNGYGGYGQQQGGGYYGR</sequence>
<feature type="compositionally biased region" description="Pro residues" evidence="6">
    <location>
        <begin position="945"/>
        <end position="960"/>
    </location>
</feature>
<reference evidence="8 9" key="1">
    <citation type="journal article" date="2016" name="Mol. Biol. Evol.">
        <title>Comparative Genomics of Early-Diverging Mushroom-Forming Fungi Provides Insights into the Origins of Lignocellulose Decay Capabilities.</title>
        <authorList>
            <person name="Nagy L.G."/>
            <person name="Riley R."/>
            <person name="Tritt A."/>
            <person name="Adam C."/>
            <person name="Daum C."/>
            <person name="Floudas D."/>
            <person name="Sun H."/>
            <person name="Yadav J.S."/>
            <person name="Pangilinan J."/>
            <person name="Larsson K.H."/>
            <person name="Matsuura K."/>
            <person name="Barry K."/>
            <person name="Labutti K."/>
            <person name="Kuo R."/>
            <person name="Ohm R.A."/>
            <person name="Bhattacharya S.S."/>
            <person name="Shirouzu T."/>
            <person name="Yoshinaga Y."/>
            <person name="Martin F.M."/>
            <person name="Grigoriev I.V."/>
            <person name="Hibbett D.S."/>
        </authorList>
    </citation>
    <scope>NUCLEOTIDE SEQUENCE [LARGE SCALE GENOMIC DNA]</scope>
    <source>
        <strain evidence="8 9">HHB12733</strain>
    </source>
</reference>
<feature type="region of interest" description="Disordered" evidence="6">
    <location>
        <begin position="736"/>
        <end position="994"/>
    </location>
</feature>
<evidence type="ECO:0000313" key="9">
    <source>
        <dbReference type="Proteomes" id="UP000076842"/>
    </source>
</evidence>
<dbReference type="SMART" id="SM01041">
    <property type="entry name" value="BRO1"/>
    <property type="match status" value="1"/>
</dbReference>
<dbReference type="InterPro" id="IPR025304">
    <property type="entry name" value="ALIX_V_dom"/>
</dbReference>
<dbReference type="InterPro" id="IPR004328">
    <property type="entry name" value="BRO1_dom"/>
</dbReference>
<evidence type="ECO:0000256" key="3">
    <source>
        <dbReference type="ARBA" id="ARBA00022490"/>
    </source>
</evidence>
<evidence type="ECO:0000256" key="6">
    <source>
        <dbReference type="SAM" id="MobiDB-lite"/>
    </source>
</evidence>
<keyword evidence="3" id="KW-0963">Cytoplasm</keyword>
<dbReference type="Gene3D" id="1.25.40.280">
    <property type="entry name" value="alix/aip1 like domains"/>
    <property type="match status" value="1"/>
</dbReference>
<dbReference type="Gene3D" id="1.20.140.50">
    <property type="entry name" value="alix/aip1 like domains"/>
    <property type="match status" value="1"/>
</dbReference>
<protein>
    <recommendedName>
        <fullName evidence="5">BRO domain-containing protein 1</fullName>
    </recommendedName>
</protein>
<dbReference type="EMBL" id="KV424144">
    <property type="protein sequence ID" value="KZT50789.1"/>
    <property type="molecule type" value="Genomic_DNA"/>
</dbReference>
<dbReference type="CDD" id="cd09242">
    <property type="entry name" value="BRO1_ScBro1_like"/>
    <property type="match status" value="1"/>
</dbReference>
<dbReference type="STRING" id="1353952.A0A165CH81"/>
<name>A0A165CH81_9BASI</name>
<dbReference type="Pfam" id="PF03097">
    <property type="entry name" value="BRO1"/>
    <property type="match status" value="1"/>
</dbReference>
<feature type="compositionally biased region" description="Gly residues" evidence="6">
    <location>
        <begin position="979"/>
        <end position="994"/>
    </location>
</feature>
<gene>
    <name evidence="8" type="ORF">CALCODRAFT_521776</name>
</gene>
<dbReference type="AlphaFoldDB" id="A0A165CH81"/>
<dbReference type="PANTHER" id="PTHR23030">
    <property type="entry name" value="PCD6 INTERACTING PROTEIN-RELATED"/>
    <property type="match status" value="1"/>
</dbReference>
<evidence type="ECO:0000259" key="7">
    <source>
        <dbReference type="PROSITE" id="PS51180"/>
    </source>
</evidence>
<organism evidence="8 9">
    <name type="scientific">Calocera cornea HHB12733</name>
    <dbReference type="NCBI Taxonomy" id="1353952"/>
    <lineage>
        <taxon>Eukaryota</taxon>
        <taxon>Fungi</taxon>
        <taxon>Dikarya</taxon>
        <taxon>Basidiomycota</taxon>
        <taxon>Agaricomycotina</taxon>
        <taxon>Dacrymycetes</taxon>
        <taxon>Dacrymycetales</taxon>
        <taxon>Dacrymycetaceae</taxon>
        <taxon>Calocera</taxon>
    </lineage>
</organism>
<proteinExistence type="predicted"/>
<keyword evidence="4" id="KW-0967">Endosome</keyword>
<dbReference type="InParanoid" id="A0A165CH81"/>
<dbReference type="Proteomes" id="UP000076842">
    <property type="component" value="Unassembled WGS sequence"/>
</dbReference>
<comment type="subcellular location">
    <subcellularLocation>
        <location evidence="2">Cytoplasm</location>
    </subcellularLocation>
    <subcellularLocation>
        <location evidence="1">Endosome</location>
    </subcellularLocation>
</comment>
<feature type="compositionally biased region" description="Pro residues" evidence="6">
    <location>
        <begin position="865"/>
        <end position="912"/>
    </location>
</feature>
<evidence type="ECO:0000256" key="4">
    <source>
        <dbReference type="ARBA" id="ARBA00022753"/>
    </source>
</evidence>
<evidence type="ECO:0000256" key="2">
    <source>
        <dbReference type="ARBA" id="ARBA00004496"/>
    </source>
</evidence>
<accession>A0A165CH81</accession>
<feature type="compositionally biased region" description="Pro residues" evidence="6">
    <location>
        <begin position="920"/>
        <end position="938"/>
    </location>
</feature>
<dbReference type="InterPro" id="IPR038499">
    <property type="entry name" value="BRO1_sf"/>
</dbReference>
<dbReference type="Pfam" id="PF13949">
    <property type="entry name" value="ALIX_LYPXL_bnd"/>
    <property type="match status" value="1"/>
</dbReference>
<evidence type="ECO:0000256" key="5">
    <source>
        <dbReference type="ARBA" id="ARBA00041284"/>
    </source>
</evidence>
<dbReference type="Gene3D" id="1.20.120.560">
    <property type="entry name" value="alix/aip1 in complex with the ypdl late domain"/>
    <property type="match status" value="1"/>
</dbReference>
<dbReference type="GO" id="GO:0043328">
    <property type="term" value="P:protein transport to vacuole involved in ubiquitin-dependent protein catabolic process via the multivesicular body sorting pathway"/>
    <property type="evidence" value="ECO:0007669"/>
    <property type="project" value="TreeGrafter"/>
</dbReference>
<dbReference type="PANTHER" id="PTHR23030:SF30">
    <property type="entry name" value="TYROSINE-PROTEIN PHOSPHATASE NON-RECEPTOR TYPE 23"/>
    <property type="match status" value="1"/>
</dbReference>
<feature type="compositionally biased region" description="Basic and acidic residues" evidence="6">
    <location>
        <begin position="742"/>
        <end position="757"/>
    </location>
</feature>
<evidence type="ECO:0000256" key="1">
    <source>
        <dbReference type="ARBA" id="ARBA00004177"/>
    </source>
</evidence>
<dbReference type="GO" id="GO:0005768">
    <property type="term" value="C:endosome"/>
    <property type="evidence" value="ECO:0007669"/>
    <property type="project" value="UniProtKB-SubCell"/>
</dbReference>
<feature type="compositionally biased region" description="Low complexity" evidence="6">
    <location>
        <begin position="817"/>
        <end position="833"/>
    </location>
</feature>
<dbReference type="PROSITE" id="PS51180">
    <property type="entry name" value="BRO1"/>
    <property type="match status" value="1"/>
</dbReference>
<feature type="domain" description="BRO1" evidence="7">
    <location>
        <begin position="4"/>
        <end position="404"/>
    </location>
</feature>
<keyword evidence="9" id="KW-1185">Reference proteome</keyword>